<dbReference type="EMBL" id="BMOD01000002">
    <property type="protein sequence ID" value="GGJ25911.1"/>
    <property type="molecule type" value="Genomic_DNA"/>
</dbReference>
<evidence type="ECO:0000313" key="2">
    <source>
        <dbReference type="Proteomes" id="UP000632222"/>
    </source>
</evidence>
<reference evidence="2" key="1">
    <citation type="journal article" date="2019" name="Int. J. Syst. Evol. Microbiol.">
        <title>The Global Catalogue of Microorganisms (GCM) 10K type strain sequencing project: providing services to taxonomists for standard genome sequencing and annotation.</title>
        <authorList>
            <consortium name="The Broad Institute Genomics Platform"/>
            <consortium name="The Broad Institute Genome Sequencing Center for Infectious Disease"/>
            <person name="Wu L."/>
            <person name="Ma J."/>
        </authorList>
    </citation>
    <scope>NUCLEOTIDE SEQUENCE [LARGE SCALE GENOMIC DNA]</scope>
    <source>
        <strain evidence="2">JCM 14370</strain>
    </source>
</reference>
<dbReference type="RefSeq" id="WP_189000810.1">
    <property type="nucleotide sequence ID" value="NZ_BMOD01000002.1"/>
</dbReference>
<evidence type="ECO:0008006" key="3">
    <source>
        <dbReference type="Google" id="ProtNLM"/>
    </source>
</evidence>
<protein>
    <recommendedName>
        <fullName evidence="3">DUF4926 domain-containing protein</fullName>
    </recommendedName>
</protein>
<organism evidence="1 2">
    <name type="scientific">Deinococcus roseus</name>
    <dbReference type="NCBI Taxonomy" id="392414"/>
    <lineage>
        <taxon>Bacteria</taxon>
        <taxon>Thermotogati</taxon>
        <taxon>Deinococcota</taxon>
        <taxon>Deinococci</taxon>
        <taxon>Deinococcales</taxon>
        <taxon>Deinococcaceae</taxon>
        <taxon>Deinococcus</taxon>
    </lineage>
</organism>
<dbReference type="Proteomes" id="UP000632222">
    <property type="component" value="Unassembled WGS sequence"/>
</dbReference>
<proteinExistence type="predicted"/>
<gene>
    <name evidence="1" type="ORF">GCM10008938_10060</name>
</gene>
<evidence type="ECO:0000313" key="1">
    <source>
        <dbReference type="EMBL" id="GGJ25911.1"/>
    </source>
</evidence>
<sequence>MDLKSRFETFAQKGERHTLDLKTGEHIEGYILEVFEDHLLFGLGGPMAPDQPLQVFLDQVDVQTLWCWDAAAGKYVRPEFKQHS</sequence>
<comment type="caution">
    <text evidence="1">The sequence shown here is derived from an EMBL/GenBank/DDBJ whole genome shotgun (WGS) entry which is preliminary data.</text>
</comment>
<name>A0ABQ2CY69_9DEIO</name>
<accession>A0ABQ2CY69</accession>
<keyword evidence="2" id="KW-1185">Reference proteome</keyword>